<dbReference type="AlphaFoldDB" id="A0A540KD24"/>
<dbReference type="GO" id="GO:0008270">
    <property type="term" value="F:zinc ion binding"/>
    <property type="evidence" value="ECO:0007669"/>
    <property type="project" value="UniProtKB-KW"/>
</dbReference>
<keyword evidence="10 13" id="KW-1133">Transmembrane helix</keyword>
<dbReference type="STRING" id="106549.A0A540KD24"/>
<evidence type="ECO:0000256" key="12">
    <source>
        <dbReference type="PROSITE-ProRule" id="PRU00175"/>
    </source>
</evidence>
<dbReference type="Pfam" id="PF13920">
    <property type="entry name" value="zf-C3HC4_3"/>
    <property type="match status" value="1"/>
</dbReference>
<comment type="catalytic activity">
    <reaction evidence="1">
        <text>S-ubiquitinyl-[E2 ubiquitin-conjugating enzyme]-L-cysteine + [acceptor protein]-L-lysine = [E2 ubiquitin-conjugating enzyme]-L-cysteine + N(6)-ubiquitinyl-[acceptor protein]-L-lysine.</text>
        <dbReference type="EC" id="2.3.2.27"/>
    </reaction>
</comment>
<evidence type="ECO:0000256" key="10">
    <source>
        <dbReference type="ARBA" id="ARBA00022989"/>
    </source>
</evidence>
<keyword evidence="11 13" id="KW-0472">Membrane</keyword>
<comment type="subcellular location">
    <subcellularLocation>
        <location evidence="2">Membrane</location>
        <topology evidence="2">Multi-pass membrane protein</topology>
    </subcellularLocation>
</comment>
<evidence type="ECO:0000313" key="16">
    <source>
        <dbReference type="Proteomes" id="UP000315295"/>
    </source>
</evidence>
<accession>A0A540KD24</accession>
<evidence type="ECO:0000313" key="15">
    <source>
        <dbReference type="EMBL" id="TQD72134.1"/>
    </source>
</evidence>
<keyword evidence="9" id="KW-0862">Zinc</keyword>
<evidence type="ECO:0000256" key="4">
    <source>
        <dbReference type="ARBA" id="ARBA00022679"/>
    </source>
</evidence>
<dbReference type="GO" id="GO:0016567">
    <property type="term" value="P:protein ubiquitination"/>
    <property type="evidence" value="ECO:0007669"/>
    <property type="project" value="InterPro"/>
</dbReference>
<dbReference type="Pfam" id="PF12483">
    <property type="entry name" value="GIDE"/>
    <property type="match status" value="1"/>
</dbReference>
<dbReference type="PANTHER" id="PTHR47355:SF1">
    <property type="entry name" value="E3 UBIQUITIN-PROTEIN LIGASE SPL2"/>
    <property type="match status" value="1"/>
</dbReference>
<organism evidence="15 16">
    <name type="scientific">Malus baccata</name>
    <name type="common">Siberian crab apple</name>
    <name type="synonym">Pyrus baccata</name>
    <dbReference type="NCBI Taxonomy" id="106549"/>
    <lineage>
        <taxon>Eukaryota</taxon>
        <taxon>Viridiplantae</taxon>
        <taxon>Streptophyta</taxon>
        <taxon>Embryophyta</taxon>
        <taxon>Tracheophyta</taxon>
        <taxon>Spermatophyta</taxon>
        <taxon>Magnoliopsida</taxon>
        <taxon>eudicotyledons</taxon>
        <taxon>Gunneridae</taxon>
        <taxon>Pentapetalae</taxon>
        <taxon>rosids</taxon>
        <taxon>fabids</taxon>
        <taxon>Rosales</taxon>
        <taxon>Rosaceae</taxon>
        <taxon>Amygdaloideae</taxon>
        <taxon>Maleae</taxon>
        <taxon>Malus</taxon>
    </lineage>
</organism>
<comment type="caution">
    <text evidence="15">The sequence shown here is derived from an EMBL/GenBank/DDBJ whole genome shotgun (WGS) entry which is preliminary data.</text>
</comment>
<reference evidence="15 16" key="1">
    <citation type="journal article" date="2019" name="G3 (Bethesda)">
        <title>Sequencing of a Wild Apple (Malus baccata) Genome Unravels the Differences Between Cultivated and Wild Apple Species Regarding Disease Resistance and Cold Tolerance.</title>
        <authorList>
            <person name="Chen X."/>
        </authorList>
    </citation>
    <scope>NUCLEOTIDE SEQUENCE [LARGE SCALE GENOMIC DNA]</scope>
    <source>
        <strain evidence="16">cv. Shandingzi</strain>
        <tissue evidence="15">Leaves</tissue>
    </source>
</reference>
<evidence type="ECO:0000256" key="13">
    <source>
        <dbReference type="SAM" id="Phobius"/>
    </source>
</evidence>
<dbReference type="InterPro" id="IPR044247">
    <property type="entry name" value="SPL2-like"/>
</dbReference>
<dbReference type="InterPro" id="IPR022170">
    <property type="entry name" value="MUL1-like"/>
</dbReference>
<evidence type="ECO:0000256" key="11">
    <source>
        <dbReference type="ARBA" id="ARBA00023136"/>
    </source>
</evidence>
<feature type="domain" description="RING-type" evidence="14">
    <location>
        <begin position="306"/>
        <end position="346"/>
    </location>
</feature>
<dbReference type="InterPro" id="IPR001841">
    <property type="entry name" value="Znf_RING"/>
</dbReference>
<evidence type="ECO:0000256" key="1">
    <source>
        <dbReference type="ARBA" id="ARBA00000900"/>
    </source>
</evidence>
<dbReference type="EMBL" id="VIEB01001442">
    <property type="protein sequence ID" value="TQD72134.1"/>
    <property type="molecule type" value="Genomic_DNA"/>
</dbReference>
<feature type="transmembrane region" description="Helical" evidence="13">
    <location>
        <begin position="230"/>
        <end position="251"/>
    </location>
</feature>
<dbReference type="InterPro" id="IPR013083">
    <property type="entry name" value="Znf_RING/FYVE/PHD"/>
</dbReference>
<keyword evidence="16" id="KW-1185">Reference proteome</keyword>
<dbReference type="SUPFAM" id="SSF57850">
    <property type="entry name" value="RING/U-box"/>
    <property type="match status" value="1"/>
</dbReference>
<dbReference type="EC" id="2.3.2.27" evidence="3"/>
<dbReference type="PANTHER" id="PTHR47355">
    <property type="entry name" value="E3 UBIQUITIN-PROTEIN LIGASE SPL2"/>
    <property type="match status" value="1"/>
</dbReference>
<gene>
    <name evidence="15" type="ORF">C1H46_042333</name>
</gene>
<dbReference type="Proteomes" id="UP000315295">
    <property type="component" value="Unassembled WGS sequence"/>
</dbReference>
<evidence type="ECO:0000256" key="3">
    <source>
        <dbReference type="ARBA" id="ARBA00012483"/>
    </source>
</evidence>
<evidence type="ECO:0000256" key="5">
    <source>
        <dbReference type="ARBA" id="ARBA00022692"/>
    </source>
</evidence>
<sequence length="357" mass="39741">MPSPGQILNSLVSGLALSFKSHLVGFALAYASVLTLHKFRSYSSALPKIRKAPSVKVSGLRSNPALDQSNQSDAKLVVVRGIVEAKSTFDRKWNSFKSGVLVQNTLLFQRTQSCVMNDWMALFGWRSDDSIILVDRGFGLKSILDFVYRRNHHVDASLYSALKTLIGDKYPVGVLDDVKILPLGKEISVVGLYSFKNGVPVVRPCKDLPYFLSEMSKDQMVVDLILRTKILFWSGIVLGSISIGVLGHSVARNWNRWKVLICKYLFPQQGQRQQSDPANARPESNAETQAEVRVDAADDVRMHQLCVVCHTSRTQCAFIPCGHLLCCEICSVIVRSLASPRCPLCREIILSARIYEP</sequence>
<dbReference type="GO" id="GO:0061630">
    <property type="term" value="F:ubiquitin protein ligase activity"/>
    <property type="evidence" value="ECO:0007669"/>
    <property type="project" value="UniProtKB-EC"/>
</dbReference>
<dbReference type="Gene3D" id="3.30.40.10">
    <property type="entry name" value="Zinc/RING finger domain, C3HC4 (zinc finger)"/>
    <property type="match status" value="1"/>
</dbReference>
<keyword evidence="5 13" id="KW-0812">Transmembrane</keyword>
<evidence type="ECO:0000256" key="7">
    <source>
        <dbReference type="ARBA" id="ARBA00022771"/>
    </source>
</evidence>
<keyword evidence="7 12" id="KW-0863">Zinc-finger</keyword>
<evidence type="ECO:0000256" key="8">
    <source>
        <dbReference type="ARBA" id="ARBA00022786"/>
    </source>
</evidence>
<evidence type="ECO:0000259" key="14">
    <source>
        <dbReference type="PROSITE" id="PS50089"/>
    </source>
</evidence>
<evidence type="ECO:0000256" key="6">
    <source>
        <dbReference type="ARBA" id="ARBA00022723"/>
    </source>
</evidence>
<keyword evidence="8" id="KW-0833">Ubl conjugation pathway</keyword>
<name>A0A540KD24_MALBA</name>
<keyword evidence="4" id="KW-0808">Transferase</keyword>
<dbReference type="CDD" id="cd23145">
    <property type="entry name" value="RING-HC_SPL2-like"/>
    <property type="match status" value="1"/>
</dbReference>
<dbReference type="GO" id="GO:0016020">
    <property type="term" value="C:membrane"/>
    <property type="evidence" value="ECO:0007669"/>
    <property type="project" value="UniProtKB-SubCell"/>
</dbReference>
<dbReference type="PROSITE" id="PS50089">
    <property type="entry name" value="ZF_RING_2"/>
    <property type="match status" value="1"/>
</dbReference>
<keyword evidence="6" id="KW-0479">Metal-binding</keyword>
<evidence type="ECO:0000256" key="9">
    <source>
        <dbReference type="ARBA" id="ARBA00022833"/>
    </source>
</evidence>
<protein>
    <recommendedName>
        <fullName evidence="3">RING-type E3 ubiquitin transferase</fullName>
        <ecNumber evidence="3">2.3.2.27</ecNumber>
    </recommendedName>
</protein>
<evidence type="ECO:0000256" key="2">
    <source>
        <dbReference type="ARBA" id="ARBA00004141"/>
    </source>
</evidence>
<proteinExistence type="predicted"/>